<dbReference type="RefSeq" id="WP_176633978.1">
    <property type="nucleotide sequence ID" value="NZ_JAAMFM010000004.1"/>
</dbReference>
<evidence type="ECO:0000256" key="6">
    <source>
        <dbReference type="SAM" id="Phobius"/>
    </source>
</evidence>
<evidence type="ECO:0000256" key="3">
    <source>
        <dbReference type="ARBA" id="ARBA00022989"/>
    </source>
</evidence>
<dbReference type="InterPro" id="IPR020846">
    <property type="entry name" value="MFS_dom"/>
</dbReference>
<dbReference type="Pfam" id="PF00083">
    <property type="entry name" value="Sugar_tr"/>
    <property type="match status" value="1"/>
</dbReference>
<evidence type="ECO:0000256" key="4">
    <source>
        <dbReference type="ARBA" id="ARBA00023136"/>
    </source>
</evidence>
<evidence type="ECO:0000256" key="1">
    <source>
        <dbReference type="ARBA" id="ARBA00004651"/>
    </source>
</evidence>
<keyword evidence="9" id="KW-1185">Reference proteome</keyword>
<feature type="transmembrane region" description="Helical" evidence="6">
    <location>
        <begin position="215"/>
        <end position="236"/>
    </location>
</feature>
<dbReference type="InterPro" id="IPR036259">
    <property type="entry name" value="MFS_trans_sf"/>
</dbReference>
<accession>A0A7Y7IG42</accession>
<dbReference type="Gene3D" id="1.20.1250.20">
    <property type="entry name" value="MFS general substrate transporter like domains"/>
    <property type="match status" value="1"/>
</dbReference>
<feature type="transmembrane region" description="Helical" evidence="6">
    <location>
        <begin position="185"/>
        <end position="203"/>
    </location>
</feature>
<keyword evidence="2 6" id="KW-0812">Transmembrane</keyword>
<dbReference type="GO" id="GO:0005886">
    <property type="term" value="C:plasma membrane"/>
    <property type="evidence" value="ECO:0007669"/>
    <property type="project" value="UniProtKB-SubCell"/>
</dbReference>
<keyword evidence="4 6" id="KW-0472">Membrane</keyword>
<protein>
    <submittedName>
        <fullName evidence="8">Sugar porter family MFS transporter</fullName>
    </submittedName>
</protein>
<comment type="caution">
    <text evidence="8">The sequence shown here is derived from an EMBL/GenBank/DDBJ whole genome shotgun (WGS) entry which is preliminary data.</text>
</comment>
<reference evidence="8 9" key="1">
    <citation type="submission" date="2020-02" db="EMBL/GenBank/DDBJ databases">
        <title>Genome sequence of strain AETb3-4.</title>
        <authorList>
            <person name="Gao J."/>
            <person name="Zhang X."/>
        </authorList>
    </citation>
    <scope>NUCLEOTIDE SEQUENCE [LARGE SCALE GENOMIC DNA]</scope>
    <source>
        <strain evidence="8 9">AETb3-4</strain>
    </source>
</reference>
<dbReference type="EMBL" id="JAAMFM010000004">
    <property type="protein sequence ID" value="NVM94261.1"/>
    <property type="molecule type" value="Genomic_DNA"/>
</dbReference>
<feature type="transmembrane region" description="Helical" evidence="6">
    <location>
        <begin position="154"/>
        <end position="173"/>
    </location>
</feature>
<feature type="transmembrane region" description="Helical" evidence="6">
    <location>
        <begin position="130"/>
        <end position="148"/>
    </location>
</feature>
<feature type="transmembrane region" description="Helical" evidence="6">
    <location>
        <begin position="248"/>
        <end position="266"/>
    </location>
</feature>
<evidence type="ECO:0000256" key="5">
    <source>
        <dbReference type="SAM" id="MobiDB-lite"/>
    </source>
</evidence>
<dbReference type="PROSITE" id="PS50850">
    <property type="entry name" value="MFS"/>
    <property type="match status" value="1"/>
</dbReference>
<comment type="subcellular location">
    <subcellularLocation>
        <location evidence="1">Cell membrane</location>
        <topology evidence="1">Multi-pass membrane protein</topology>
    </subcellularLocation>
</comment>
<evidence type="ECO:0000256" key="2">
    <source>
        <dbReference type="ARBA" id="ARBA00022692"/>
    </source>
</evidence>
<dbReference type="PANTHER" id="PTHR24064">
    <property type="entry name" value="SOLUTE CARRIER FAMILY 22 MEMBER"/>
    <property type="match status" value="1"/>
</dbReference>
<sequence>MGGSPTNRGGRDCSSRLWRSTFSAVGLRGWRIGFFIGPFLGLIITYLRRHIPESPRWLRTHGNEKEAEDTIDKIEGGIVADGHELSEIDDDLAPGSHPHQEHPVPPDGPHRPPEGSPENIPGVSMMITQLFLYNAIFITYALVLQSSYHISPSGITVPFFPFAPGNLAAPLVLGPLFDSMGRRKMIFASYVLSGIVLAVSAALFEAGALTAVTPTMFWCLSFCFACAGASSAYLTVSEILPLVLRGQAISSFFAIGQIVGSVAPALDGALIGDGYTRGTGKQPTGE</sequence>
<dbReference type="SUPFAM" id="SSF103473">
    <property type="entry name" value="MFS general substrate transporter"/>
    <property type="match status" value="1"/>
</dbReference>
<dbReference type="GO" id="GO:0022857">
    <property type="term" value="F:transmembrane transporter activity"/>
    <property type="evidence" value="ECO:0007669"/>
    <property type="project" value="InterPro"/>
</dbReference>
<organism evidence="8 9">
    <name type="scientific">Arthrobacter wenxiniae</name>
    <dbReference type="NCBI Taxonomy" id="2713570"/>
    <lineage>
        <taxon>Bacteria</taxon>
        <taxon>Bacillati</taxon>
        <taxon>Actinomycetota</taxon>
        <taxon>Actinomycetes</taxon>
        <taxon>Micrococcales</taxon>
        <taxon>Micrococcaceae</taxon>
        <taxon>Arthrobacter</taxon>
    </lineage>
</organism>
<gene>
    <name evidence="8" type="ORF">G6034_04925</name>
</gene>
<evidence type="ECO:0000313" key="8">
    <source>
        <dbReference type="EMBL" id="NVM94261.1"/>
    </source>
</evidence>
<evidence type="ECO:0000313" key="9">
    <source>
        <dbReference type="Proteomes" id="UP000543556"/>
    </source>
</evidence>
<dbReference type="AlphaFoldDB" id="A0A7Y7IG42"/>
<proteinExistence type="predicted"/>
<feature type="compositionally biased region" description="Basic and acidic residues" evidence="5">
    <location>
        <begin position="98"/>
        <end position="113"/>
    </location>
</feature>
<keyword evidence="3 6" id="KW-1133">Transmembrane helix</keyword>
<dbReference type="InterPro" id="IPR005828">
    <property type="entry name" value="MFS_sugar_transport-like"/>
</dbReference>
<evidence type="ECO:0000259" key="7">
    <source>
        <dbReference type="PROSITE" id="PS50850"/>
    </source>
</evidence>
<dbReference type="Proteomes" id="UP000543556">
    <property type="component" value="Unassembled WGS sequence"/>
</dbReference>
<name>A0A7Y7IG42_9MICC</name>
<feature type="transmembrane region" description="Helical" evidence="6">
    <location>
        <begin position="29"/>
        <end position="47"/>
    </location>
</feature>
<feature type="domain" description="Major facilitator superfamily (MFS) profile" evidence="7">
    <location>
        <begin position="1"/>
        <end position="286"/>
    </location>
</feature>
<feature type="region of interest" description="Disordered" evidence="5">
    <location>
        <begin position="89"/>
        <end position="119"/>
    </location>
</feature>